<accession>S4GVC5</accession>
<reference evidence="1 2" key="1">
    <citation type="submission" date="2013-06" db="EMBL/GenBank/DDBJ databases">
        <authorList>
            <person name="Weinstock G."/>
            <person name="Sodergren E."/>
            <person name="Lobos E.A."/>
            <person name="Fulton L."/>
            <person name="Fulton R."/>
            <person name="Courtney L."/>
            <person name="Fronick C."/>
            <person name="O'Laughlin M."/>
            <person name="Godfrey J."/>
            <person name="Wilson R.M."/>
            <person name="Miner T."/>
            <person name="Farmer C."/>
            <person name="Delehaunty K."/>
            <person name="Cordes M."/>
            <person name="Minx P."/>
            <person name="Tomlinson C."/>
            <person name="Chen J."/>
            <person name="Wollam A."/>
            <person name="Pepin K.H."/>
            <person name="Bhonagiri V."/>
            <person name="Zhang X."/>
            <person name="Warren W."/>
            <person name="Mitreva M."/>
            <person name="Mardis E.R."/>
            <person name="Wilson R.K."/>
        </authorList>
    </citation>
    <scope>NUCLEOTIDE SEQUENCE [LARGE SCALE GENOMIC DNA]</scope>
    <source>
        <strain evidence="1 2">JCP7719</strain>
    </source>
</reference>
<organism evidence="1 2">
    <name type="scientific">Gardnerella pickettii JCP7719</name>
    <dbReference type="NCBI Taxonomy" id="1261061"/>
    <lineage>
        <taxon>Bacteria</taxon>
        <taxon>Bacillati</taxon>
        <taxon>Actinomycetota</taxon>
        <taxon>Actinomycetes</taxon>
        <taxon>Bifidobacteriales</taxon>
        <taxon>Bifidobacteriaceae</taxon>
        <taxon>Gardnerella</taxon>
        <taxon>Gardnerella pickettii</taxon>
    </lineage>
</organism>
<gene>
    <name evidence="1" type="ORF">HMPREF1576_00735</name>
</gene>
<proteinExistence type="predicted"/>
<evidence type="ECO:0000313" key="2">
    <source>
        <dbReference type="Proteomes" id="UP000014601"/>
    </source>
</evidence>
<sequence length="45" mass="5019">MIFECLSSLHYGVKVCRCCFVSSRFCTCFRSNLVQSALIGSAFCT</sequence>
<dbReference type="Proteomes" id="UP000014601">
    <property type="component" value="Unassembled WGS sequence"/>
</dbReference>
<comment type="caution">
    <text evidence="1">The sequence shown here is derived from an EMBL/GenBank/DDBJ whole genome shotgun (WGS) entry which is preliminary data.</text>
</comment>
<protein>
    <submittedName>
        <fullName evidence="1">Uncharacterized protein</fullName>
    </submittedName>
</protein>
<dbReference type="EMBL" id="ATJO01000060">
    <property type="protein sequence ID" value="EPI50711.1"/>
    <property type="molecule type" value="Genomic_DNA"/>
</dbReference>
<dbReference type="HOGENOM" id="CLU_3200272_0_0_11"/>
<evidence type="ECO:0000313" key="1">
    <source>
        <dbReference type="EMBL" id="EPI50711.1"/>
    </source>
</evidence>
<name>S4GVC5_9BIFI</name>
<dbReference type="AlphaFoldDB" id="S4GVC5"/>